<feature type="transmembrane region" description="Helical" evidence="7">
    <location>
        <begin position="297"/>
        <end position="318"/>
    </location>
</feature>
<protein>
    <submittedName>
        <fullName evidence="9">ABC transporter ATP-binding protein</fullName>
    </submittedName>
</protein>
<dbReference type="SUPFAM" id="SSF52540">
    <property type="entry name" value="P-loop containing nucleoside triphosphate hydrolases"/>
    <property type="match status" value="1"/>
</dbReference>
<feature type="transmembrane region" description="Helical" evidence="7">
    <location>
        <begin position="37"/>
        <end position="58"/>
    </location>
</feature>
<evidence type="ECO:0000256" key="5">
    <source>
        <dbReference type="ARBA" id="ARBA00022989"/>
    </source>
</evidence>
<feature type="transmembrane region" description="Helical" evidence="7">
    <location>
        <begin position="150"/>
        <end position="173"/>
    </location>
</feature>
<keyword evidence="3" id="KW-0547">Nucleotide-binding</keyword>
<dbReference type="SUPFAM" id="SSF90123">
    <property type="entry name" value="ABC transporter transmembrane region"/>
    <property type="match status" value="1"/>
</dbReference>
<dbReference type="EMBL" id="JAZGQK010000024">
    <property type="protein sequence ID" value="MEE6261917.1"/>
    <property type="molecule type" value="Genomic_DNA"/>
</dbReference>
<dbReference type="PANTHER" id="PTHR24221">
    <property type="entry name" value="ATP-BINDING CASSETTE SUB-FAMILY B"/>
    <property type="match status" value="1"/>
</dbReference>
<evidence type="ECO:0000256" key="6">
    <source>
        <dbReference type="ARBA" id="ARBA00023136"/>
    </source>
</evidence>
<gene>
    <name evidence="9" type="ORF">V1633_25865</name>
</gene>
<keyword evidence="5 7" id="KW-1133">Transmembrane helix</keyword>
<feature type="domain" description="ABC transporter" evidence="8">
    <location>
        <begin position="360"/>
        <end position="598"/>
    </location>
</feature>
<organism evidence="9 10">
    <name type="scientific">Plantactinospora sonchi</name>
    <dbReference type="NCBI Taxonomy" id="1544735"/>
    <lineage>
        <taxon>Bacteria</taxon>
        <taxon>Bacillati</taxon>
        <taxon>Actinomycetota</taxon>
        <taxon>Actinomycetes</taxon>
        <taxon>Micromonosporales</taxon>
        <taxon>Micromonosporaceae</taxon>
        <taxon>Plantactinospora</taxon>
    </lineage>
</organism>
<evidence type="ECO:0000256" key="7">
    <source>
        <dbReference type="SAM" id="Phobius"/>
    </source>
</evidence>
<dbReference type="InterPro" id="IPR039421">
    <property type="entry name" value="Type_1_exporter"/>
</dbReference>
<accession>A0ABU7RZL6</accession>
<dbReference type="PANTHER" id="PTHR24221:SF646">
    <property type="entry name" value="HAEMOLYSIN SECRETION ATP-BINDING PROTEIN"/>
    <property type="match status" value="1"/>
</dbReference>
<evidence type="ECO:0000256" key="2">
    <source>
        <dbReference type="ARBA" id="ARBA00022692"/>
    </source>
</evidence>
<comment type="caution">
    <text evidence="9">The sequence shown here is derived from an EMBL/GenBank/DDBJ whole genome shotgun (WGS) entry which is preliminary data.</text>
</comment>
<feature type="transmembrane region" description="Helical" evidence="7">
    <location>
        <begin position="78"/>
        <end position="102"/>
    </location>
</feature>
<evidence type="ECO:0000313" key="10">
    <source>
        <dbReference type="Proteomes" id="UP001332243"/>
    </source>
</evidence>
<dbReference type="Gene3D" id="1.20.1560.10">
    <property type="entry name" value="ABC transporter type 1, transmembrane domain"/>
    <property type="match status" value="1"/>
</dbReference>
<dbReference type="PROSITE" id="PS50893">
    <property type="entry name" value="ABC_TRANSPORTER_2"/>
    <property type="match status" value="1"/>
</dbReference>
<dbReference type="RefSeq" id="WP_331217004.1">
    <property type="nucleotide sequence ID" value="NZ_JAZGQK010000024.1"/>
</dbReference>
<dbReference type="PROSITE" id="PS00211">
    <property type="entry name" value="ABC_TRANSPORTER_1"/>
    <property type="match status" value="1"/>
</dbReference>
<keyword evidence="4 9" id="KW-0067">ATP-binding</keyword>
<dbReference type="InterPro" id="IPR003439">
    <property type="entry name" value="ABC_transporter-like_ATP-bd"/>
</dbReference>
<dbReference type="Pfam" id="PF00005">
    <property type="entry name" value="ABC_tran"/>
    <property type="match status" value="1"/>
</dbReference>
<dbReference type="InterPro" id="IPR027417">
    <property type="entry name" value="P-loop_NTPase"/>
</dbReference>
<feature type="transmembrane region" description="Helical" evidence="7">
    <location>
        <begin position="269"/>
        <end position="291"/>
    </location>
</feature>
<dbReference type="Proteomes" id="UP001332243">
    <property type="component" value="Unassembled WGS sequence"/>
</dbReference>
<name>A0ABU7RZL6_9ACTN</name>
<reference evidence="9 10" key="1">
    <citation type="submission" date="2024-01" db="EMBL/GenBank/DDBJ databases">
        <title>Genome insights into Plantactinospora sonchi sp. nov.</title>
        <authorList>
            <person name="Wang L."/>
        </authorList>
    </citation>
    <scope>NUCLEOTIDE SEQUENCE [LARGE SCALE GENOMIC DNA]</scope>
    <source>
        <strain evidence="9 10">NEAU-QY2</strain>
    </source>
</reference>
<dbReference type="Gene3D" id="3.40.50.300">
    <property type="entry name" value="P-loop containing nucleotide triphosphate hydrolases"/>
    <property type="match status" value="1"/>
</dbReference>
<proteinExistence type="predicted"/>
<keyword evidence="2 7" id="KW-0812">Transmembrane</keyword>
<dbReference type="GO" id="GO:0005524">
    <property type="term" value="F:ATP binding"/>
    <property type="evidence" value="ECO:0007669"/>
    <property type="project" value="UniProtKB-KW"/>
</dbReference>
<feature type="transmembrane region" description="Helical" evidence="7">
    <location>
        <begin position="14"/>
        <end position="30"/>
    </location>
</feature>
<evidence type="ECO:0000256" key="1">
    <source>
        <dbReference type="ARBA" id="ARBA00004651"/>
    </source>
</evidence>
<dbReference type="SMART" id="SM00382">
    <property type="entry name" value="AAA"/>
    <property type="match status" value="1"/>
</dbReference>
<evidence type="ECO:0000256" key="4">
    <source>
        <dbReference type="ARBA" id="ARBA00022840"/>
    </source>
</evidence>
<comment type="subcellular location">
    <subcellularLocation>
        <location evidence="1">Cell membrane</location>
        <topology evidence="1">Multi-pass membrane protein</topology>
    </subcellularLocation>
</comment>
<keyword evidence="6 7" id="KW-0472">Membrane</keyword>
<dbReference type="InterPro" id="IPR003593">
    <property type="entry name" value="AAA+_ATPase"/>
</dbReference>
<evidence type="ECO:0000313" key="9">
    <source>
        <dbReference type="EMBL" id="MEE6261917.1"/>
    </source>
</evidence>
<dbReference type="InterPro" id="IPR036640">
    <property type="entry name" value="ABC1_TM_sf"/>
</dbReference>
<sequence length="615" mass="65909">MVDRPGPAPGARRWPGQTLGAVTFVVGLAWRADRVRLVALLAVQLVAALGLGVALLLLRTVLGDALRLAGDRGSIRPVVTGLALLGLAALLGNALHIAGGVLEQVLKLRTESVTTDLVAATASAAELVEFDRPEFHDRVERAVRAAEQHVTTLLTTTVTVVRMLASLLAVAAAVTMVTWWLLPVLLLAALPALRVAAERRRRDFGLQTELAENRRSRRYLLQLLTGRREAAELRAYGTGGELRRRLGSRYAEAIEKERHFVRSFAWRTIVARILGDLVVAAAVAGVVLLLHTGRVEFAAALTALGALYLMSTQLRLVVMMLGAAGGTVLFVDDLRAFTAGAGDGGGRTAVEPGAPSFTRLAADRVTFRYPGAARPALSEASLELRAGQVVALVGENGSGKSTLAKVVTGLYRPDSGVVRWDGEPVRDPGVLRATSAVVLQDFLRYRLTAADNVAMGRAEVAAETGRIQAAARLAGAAPFLDRLPRRYDTVLSPEFDDGVDLSLGQWQRVALARAFFRDAPLLVLDEPTASLDPRAEADLFARIRTLFAGRTVLLISHRFSGVRYADHIYVLESGRITEHGGHDELMALHGTYAELYLTQAAAYLDVPATAAVQPG</sequence>
<evidence type="ECO:0000256" key="3">
    <source>
        <dbReference type="ARBA" id="ARBA00022741"/>
    </source>
</evidence>
<dbReference type="CDD" id="cd03228">
    <property type="entry name" value="ABCC_MRP_Like"/>
    <property type="match status" value="1"/>
</dbReference>
<dbReference type="InterPro" id="IPR017871">
    <property type="entry name" value="ABC_transporter-like_CS"/>
</dbReference>
<keyword evidence="10" id="KW-1185">Reference proteome</keyword>
<evidence type="ECO:0000259" key="8">
    <source>
        <dbReference type="PROSITE" id="PS50893"/>
    </source>
</evidence>